<dbReference type="PANTHER" id="PTHR12526:SF629">
    <property type="entry name" value="TEICHURONIC ACID BIOSYNTHESIS GLYCOSYLTRANSFERASE TUAH-RELATED"/>
    <property type="match status" value="1"/>
</dbReference>
<dbReference type="Gene3D" id="3.40.50.2000">
    <property type="entry name" value="Glycogen Phosphorylase B"/>
    <property type="match status" value="3"/>
</dbReference>
<dbReference type="Proteomes" id="UP001595987">
    <property type="component" value="Unassembled WGS sequence"/>
</dbReference>
<dbReference type="Pfam" id="PF00534">
    <property type="entry name" value="Glycos_transf_1"/>
    <property type="match status" value="1"/>
</dbReference>
<organism evidence="4 5">
    <name type="scientific">Lactococcus nasutitermitis</name>
    <dbReference type="NCBI Taxonomy" id="1652957"/>
    <lineage>
        <taxon>Bacteria</taxon>
        <taxon>Bacillati</taxon>
        <taxon>Bacillota</taxon>
        <taxon>Bacilli</taxon>
        <taxon>Lactobacillales</taxon>
        <taxon>Streptococcaceae</taxon>
        <taxon>Lactococcus</taxon>
    </lineage>
</organism>
<keyword evidence="1" id="KW-0328">Glycosyltransferase</keyword>
<dbReference type="InterPro" id="IPR022372">
    <property type="entry name" value="Accessory_SS_Asp1"/>
</dbReference>
<proteinExistence type="predicted"/>
<keyword evidence="2" id="KW-0808">Transferase</keyword>
<dbReference type="PANTHER" id="PTHR12526">
    <property type="entry name" value="GLYCOSYLTRANSFERASE"/>
    <property type="match status" value="1"/>
</dbReference>
<keyword evidence="5" id="KW-1185">Reference proteome</keyword>
<name>A0ABV9J9M8_9LACT</name>
<comment type="caution">
    <text evidence="4">The sequence shown here is derived from an EMBL/GenBank/DDBJ whole genome shotgun (WGS) entry which is preliminary data.</text>
</comment>
<evidence type="ECO:0000256" key="2">
    <source>
        <dbReference type="ARBA" id="ARBA00022679"/>
    </source>
</evidence>
<evidence type="ECO:0000259" key="3">
    <source>
        <dbReference type="Pfam" id="PF00534"/>
    </source>
</evidence>
<accession>A0ABV9J9M8</accession>
<dbReference type="SUPFAM" id="SSF53756">
    <property type="entry name" value="UDP-Glycosyltransferase/glycogen phosphorylase"/>
    <property type="match status" value="1"/>
</dbReference>
<evidence type="ECO:0000313" key="4">
    <source>
        <dbReference type="EMBL" id="MFC4651392.1"/>
    </source>
</evidence>
<protein>
    <submittedName>
        <fullName evidence="4">Accessory Sec system glycosyltransferase Asp1</fullName>
    </submittedName>
</protein>
<gene>
    <name evidence="4" type="primary">asp1</name>
    <name evidence="4" type="ORF">ACFO26_00520</name>
</gene>
<feature type="domain" description="Glycosyl transferase family 1" evidence="3">
    <location>
        <begin position="310"/>
        <end position="481"/>
    </location>
</feature>
<dbReference type="InterPro" id="IPR001296">
    <property type="entry name" value="Glyco_trans_1"/>
</dbReference>
<dbReference type="Pfam" id="PF16993">
    <property type="entry name" value="Asp1"/>
    <property type="match status" value="1"/>
</dbReference>
<sequence length="510" mass="58002">MNYFVNENIFTLNSGTEFSAIKRLKMFHDYGVDAKILTRNYNPQLAGDLRRVGLSHKDIINMYNYFQEITNTEEKDVDVRYTSVIDKNAYHIEGVDANESLIKHAGRVIAKVNIASATVGLVGSMDYYNDMGAMVAKDIWDRRGFKSSTQYFHPDNTLGAQVFFDYQGKAKIEITHMNINGVLNPTMYKLLDYKGKKYRFNTEQELFIFFMNELAVQAPSIFINDRPSLVPAVAAINGAVGKWQFLHNPHGKNNNQAGGSRQVVDYQEPLFTTYKDKFDGIIVPTEKQKSEIGKYFKFKHILALPDTFSEEVKTPEKITHDRNKIIYLGRISGEKKPADVIEIFAKAYQKIPTLKLEILGYASPYELQKELEKLTETLGVKEAVNFKGYQTDENLTTEISNAGFLINTSEGEAFGMNMLEAMSYGVPIISYKVKYGPLELIDEGKNGYLVSYGAIDMAANKLVDTIQSEEKWKELSHGAYEKAQEFSKESSWGRWLNNKVIADNLFVRDK</sequence>
<evidence type="ECO:0000313" key="5">
    <source>
        <dbReference type="Proteomes" id="UP001595987"/>
    </source>
</evidence>
<dbReference type="RefSeq" id="WP_213534518.1">
    <property type="nucleotide sequence ID" value="NZ_BOVQ01000003.1"/>
</dbReference>
<evidence type="ECO:0000256" key="1">
    <source>
        <dbReference type="ARBA" id="ARBA00022676"/>
    </source>
</evidence>
<reference evidence="5" key="1">
    <citation type="journal article" date="2019" name="Int. J. Syst. Evol. Microbiol.">
        <title>The Global Catalogue of Microorganisms (GCM) 10K type strain sequencing project: providing services to taxonomists for standard genome sequencing and annotation.</title>
        <authorList>
            <consortium name="The Broad Institute Genomics Platform"/>
            <consortium name="The Broad Institute Genome Sequencing Center for Infectious Disease"/>
            <person name="Wu L."/>
            <person name="Ma J."/>
        </authorList>
    </citation>
    <scope>NUCLEOTIDE SEQUENCE [LARGE SCALE GENOMIC DNA]</scope>
    <source>
        <strain evidence="5">CCUG 63287</strain>
    </source>
</reference>
<dbReference type="EMBL" id="JBHSGD010000001">
    <property type="protein sequence ID" value="MFC4651392.1"/>
    <property type="molecule type" value="Genomic_DNA"/>
</dbReference>